<feature type="compositionally biased region" description="Polar residues" evidence="1">
    <location>
        <begin position="154"/>
        <end position="173"/>
    </location>
</feature>
<accession>A0A9N8DH99</accession>
<sequence>MKNEDDTETACSGETRRASNVTKGLETTKLIRNNSNNMNSSNAIQHASGDQHDTSVTVAEVLRLCSLLTPEEQQKFDDRYTQQRLQVGRTGRAQNQLQERFESGTSEVIVSNEDAQRNDDGSVAYSHSTPSDLTDGSHVNSDRNFGSPARILLQTENGNNQDVTPTDNLQTAGEESDGDLQADNPHDSSNPYHQNDNADDDTASLLDAERNNVPATASTTNTASTASLTNVTGADQAQN</sequence>
<dbReference type="Proteomes" id="UP001153069">
    <property type="component" value="Unassembled WGS sequence"/>
</dbReference>
<evidence type="ECO:0000313" key="3">
    <source>
        <dbReference type="Proteomes" id="UP001153069"/>
    </source>
</evidence>
<feature type="compositionally biased region" description="Low complexity" evidence="1">
    <location>
        <begin position="211"/>
        <end position="232"/>
    </location>
</feature>
<feature type="region of interest" description="Disordered" evidence="1">
    <location>
        <begin position="110"/>
        <end position="239"/>
    </location>
</feature>
<feature type="region of interest" description="Disordered" evidence="1">
    <location>
        <begin position="32"/>
        <end position="51"/>
    </location>
</feature>
<name>A0A9N8DH99_9STRA</name>
<feature type="compositionally biased region" description="Polar residues" evidence="1">
    <location>
        <begin position="125"/>
        <end position="144"/>
    </location>
</feature>
<dbReference type="AlphaFoldDB" id="A0A9N8DH99"/>
<feature type="compositionally biased region" description="Low complexity" evidence="1">
    <location>
        <begin position="33"/>
        <end position="42"/>
    </location>
</feature>
<protein>
    <submittedName>
        <fullName evidence="2">Uncharacterized protein</fullName>
    </submittedName>
</protein>
<gene>
    <name evidence="2" type="ORF">SEMRO_126_G060490.1</name>
</gene>
<evidence type="ECO:0000256" key="1">
    <source>
        <dbReference type="SAM" id="MobiDB-lite"/>
    </source>
</evidence>
<keyword evidence="3" id="KW-1185">Reference proteome</keyword>
<feature type="region of interest" description="Disordered" evidence="1">
    <location>
        <begin position="1"/>
        <end position="26"/>
    </location>
</feature>
<evidence type="ECO:0000313" key="2">
    <source>
        <dbReference type="EMBL" id="CAB9502056.1"/>
    </source>
</evidence>
<organism evidence="2 3">
    <name type="scientific">Seminavis robusta</name>
    <dbReference type="NCBI Taxonomy" id="568900"/>
    <lineage>
        <taxon>Eukaryota</taxon>
        <taxon>Sar</taxon>
        <taxon>Stramenopiles</taxon>
        <taxon>Ochrophyta</taxon>
        <taxon>Bacillariophyta</taxon>
        <taxon>Bacillariophyceae</taxon>
        <taxon>Bacillariophycidae</taxon>
        <taxon>Naviculales</taxon>
        <taxon>Naviculaceae</taxon>
        <taxon>Seminavis</taxon>
    </lineage>
</organism>
<comment type="caution">
    <text evidence="2">The sequence shown here is derived from an EMBL/GenBank/DDBJ whole genome shotgun (WGS) entry which is preliminary data.</text>
</comment>
<reference evidence="2" key="1">
    <citation type="submission" date="2020-06" db="EMBL/GenBank/DDBJ databases">
        <authorList>
            <consortium name="Plant Systems Biology data submission"/>
        </authorList>
    </citation>
    <scope>NUCLEOTIDE SEQUENCE</scope>
    <source>
        <strain evidence="2">D6</strain>
    </source>
</reference>
<dbReference type="EMBL" id="CAICTM010000125">
    <property type="protein sequence ID" value="CAB9502056.1"/>
    <property type="molecule type" value="Genomic_DNA"/>
</dbReference>
<proteinExistence type="predicted"/>